<feature type="chain" id="PRO_5040175334" description="GH64 domain-containing protein" evidence="2">
    <location>
        <begin position="18"/>
        <end position="448"/>
    </location>
</feature>
<dbReference type="InterPro" id="IPR042517">
    <property type="entry name" value="Glyco_hydro_64_N_2"/>
</dbReference>
<dbReference type="Proteomes" id="UP000784919">
    <property type="component" value="Unassembled WGS sequence"/>
</dbReference>
<dbReference type="Proteomes" id="UP000742024">
    <property type="component" value="Unassembled WGS sequence"/>
</dbReference>
<dbReference type="PROSITE" id="PS52006">
    <property type="entry name" value="GH64"/>
    <property type="match status" value="1"/>
</dbReference>
<protein>
    <recommendedName>
        <fullName evidence="3">GH64 domain-containing protein</fullName>
    </recommendedName>
</protein>
<dbReference type="PANTHER" id="PTHR38165:SF1">
    <property type="entry name" value="GLUCANASE B"/>
    <property type="match status" value="1"/>
</dbReference>
<dbReference type="AlphaFoldDB" id="A0A9P7STQ9"/>
<reference evidence="5 6" key="1">
    <citation type="journal article" date="2020" name="bioRxiv">
        <title>Whole genome comparisons of ergot fungi reveals the divergence and evolution of species within the genus Claviceps are the result of varying mechanisms driving genome evolution and host range expansion.</title>
        <authorList>
            <person name="Wyka S.A."/>
            <person name="Mondo S.J."/>
            <person name="Liu M."/>
            <person name="Dettman J."/>
            <person name="Nalam V."/>
            <person name="Broders K.D."/>
        </authorList>
    </citation>
    <scope>NUCLEOTIDE SEQUENCE</scope>
    <source>
        <strain evidence="5">CCC 1102</strain>
        <strain evidence="4 6">LM583</strain>
    </source>
</reference>
<gene>
    <name evidence="5" type="ORF">E4U56_003996</name>
    <name evidence="4" type="ORF">E4U57_004315</name>
</gene>
<evidence type="ECO:0000313" key="4">
    <source>
        <dbReference type="EMBL" id="KAG5965302.1"/>
    </source>
</evidence>
<feature type="signal peptide" evidence="2">
    <location>
        <begin position="1"/>
        <end position="17"/>
    </location>
</feature>
<name>A0A9P7STQ9_9HYPO</name>
<evidence type="ECO:0000313" key="7">
    <source>
        <dbReference type="Proteomes" id="UP000784919"/>
    </source>
</evidence>
<sequence length="448" mass="48614">MRGPAALAVFLVGVASATYLPHVLRDNEGGFTVVHAGHDGDIIVADRNTLNTTSHQDEPMPVDKFVGSAEPMTLEFINNFSGGQLKAYIQGLDFQGRIVFIRSDGSLYYPPSAGASSAPVEISNERIAIDLPSRGGKIRTRLPIPVQSGRVYFSEGPLRFSMVKTPQGDGLVQPSVANAADPSAETNWGFVEFTYTTQGVIYANISYVDFVGMILSMSLKAKNAARAQLTRGLRGGAVQSICNDLGRQLPDGKWKPLCIVNRAGKPIRVLSPNIYTVMNPQHFQDYWRGYVDRVWQQFSNKDLTIDTQGSAGKVKCRVRGDQMMCDGDNRSYGKPSAKDIWGCDSGTFAKQTIDNNVHLAVIARLCAAFNRSTLLLAGGDVQPKLPATSYYGTDPTNKYSRLVHQHEVDGKGYAFSYDDVNPNGENASGSLSTAGPETLTIYVGEPPS</sequence>
<proteinExistence type="predicted"/>
<evidence type="ECO:0000256" key="1">
    <source>
        <dbReference type="SAM" id="MobiDB-lite"/>
    </source>
</evidence>
<dbReference type="InterPro" id="IPR037398">
    <property type="entry name" value="Glyco_hydro_64_fam"/>
</dbReference>
<dbReference type="EMBL" id="SRPR01000032">
    <property type="protein sequence ID" value="KAG5965302.1"/>
    <property type="molecule type" value="Genomic_DNA"/>
</dbReference>
<comment type="caution">
    <text evidence="5">The sequence shown here is derived from an EMBL/GenBank/DDBJ whole genome shotgun (WGS) entry which is preliminary data.</text>
</comment>
<dbReference type="Gene3D" id="2.60.110.10">
    <property type="entry name" value="Thaumatin"/>
    <property type="match status" value="1"/>
</dbReference>
<dbReference type="InterPro" id="IPR037176">
    <property type="entry name" value="Osmotin/thaumatin-like_sf"/>
</dbReference>
<evidence type="ECO:0000313" key="6">
    <source>
        <dbReference type="Proteomes" id="UP000742024"/>
    </source>
</evidence>
<dbReference type="EMBL" id="SRPS01000026">
    <property type="protein sequence ID" value="KAG5975029.1"/>
    <property type="molecule type" value="Genomic_DNA"/>
</dbReference>
<evidence type="ECO:0000313" key="5">
    <source>
        <dbReference type="EMBL" id="KAG5975029.1"/>
    </source>
</evidence>
<dbReference type="PANTHER" id="PTHR38165">
    <property type="match status" value="1"/>
</dbReference>
<feature type="region of interest" description="Disordered" evidence="1">
    <location>
        <begin position="424"/>
        <end position="448"/>
    </location>
</feature>
<organism evidence="5 7">
    <name type="scientific">Claviceps arundinis</name>
    <dbReference type="NCBI Taxonomy" id="1623583"/>
    <lineage>
        <taxon>Eukaryota</taxon>
        <taxon>Fungi</taxon>
        <taxon>Dikarya</taxon>
        <taxon>Ascomycota</taxon>
        <taxon>Pezizomycotina</taxon>
        <taxon>Sordariomycetes</taxon>
        <taxon>Hypocreomycetidae</taxon>
        <taxon>Hypocreales</taxon>
        <taxon>Clavicipitaceae</taxon>
        <taxon>Claviceps</taxon>
    </lineage>
</organism>
<dbReference type="Gene3D" id="3.30.920.50">
    <property type="entry name" value="Beta-1,3-glucanase, C-terminal domain"/>
    <property type="match status" value="1"/>
</dbReference>
<feature type="domain" description="GH64" evidence="3">
    <location>
        <begin position="69"/>
        <end position="441"/>
    </location>
</feature>
<dbReference type="InterPro" id="IPR032477">
    <property type="entry name" value="Glyco_hydro_64"/>
</dbReference>
<keyword evidence="2" id="KW-0732">Signal</keyword>
<dbReference type="Pfam" id="PF16483">
    <property type="entry name" value="Glyco_hydro_64"/>
    <property type="match status" value="1"/>
</dbReference>
<accession>A0A9P7STQ9</accession>
<dbReference type="OrthoDB" id="10058186at2759"/>
<evidence type="ECO:0000259" key="3">
    <source>
        <dbReference type="PROSITE" id="PS52006"/>
    </source>
</evidence>
<evidence type="ECO:0000256" key="2">
    <source>
        <dbReference type="SAM" id="SignalP"/>
    </source>
</evidence>
<feature type="compositionally biased region" description="Polar residues" evidence="1">
    <location>
        <begin position="424"/>
        <end position="435"/>
    </location>
</feature>
<keyword evidence="6" id="KW-1185">Reference proteome</keyword>